<organism evidence="1">
    <name type="scientific">termite gut metagenome</name>
    <dbReference type="NCBI Taxonomy" id="433724"/>
    <lineage>
        <taxon>unclassified sequences</taxon>
        <taxon>metagenomes</taxon>
        <taxon>organismal metagenomes</taxon>
    </lineage>
</organism>
<reference evidence="1" key="1">
    <citation type="submission" date="2019-03" db="EMBL/GenBank/DDBJ databases">
        <title>Single cell metagenomics reveals metabolic interactions within the superorganism composed of flagellate Streblomastix strix and complex community of Bacteroidetes bacteria on its surface.</title>
        <authorList>
            <person name="Treitli S.C."/>
            <person name="Kolisko M."/>
            <person name="Husnik F."/>
            <person name="Keeling P."/>
            <person name="Hampl V."/>
        </authorList>
    </citation>
    <scope>NUCLEOTIDE SEQUENCE</scope>
    <source>
        <strain evidence="1">STM</strain>
    </source>
</reference>
<evidence type="ECO:0000313" key="1">
    <source>
        <dbReference type="EMBL" id="KAA6309997.1"/>
    </source>
</evidence>
<gene>
    <name evidence="1" type="ORF">EZS27_038619</name>
</gene>
<dbReference type="AlphaFoldDB" id="A0A5J4PKE8"/>
<sequence>MKYEDENIPFDKCIKVLGWNSSRFDIALLLDALDWELLTMSVHIGDFNNNKSITVTHKKSHMKLQFIDAENLFGPMTLKACVEDYGDKSEHKYVFPYKIINIKNWKEVLMIT</sequence>
<comment type="caution">
    <text evidence="1">The sequence shown here is derived from an EMBL/GenBank/DDBJ whole genome shotgun (WGS) entry which is preliminary data.</text>
</comment>
<dbReference type="EMBL" id="SNRY01007656">
    <property type="protein sequence ID" value="KAA6309997.1"/>
    <property type="molecule type" value="Genomic_DNA"/>
</dbReference>
<accession>A0A5J4PKE8</accession>
<proteinExistence type="predicted"/>
<protein>
    <submittedName>
        <fullName evidence="1">Uncharacterized protein</fullName>
    </submittedName>
</protein>
<name>A0A5J4PKE8_9ZZZZ</name>